<dbReference type="GO" id="GO:0004519">
    <property type="term" value="F:endonuclease activity"/>
    <property type="evidence" value="ECO:0007669"/>
    <property type="project" value="UniProtKB-KW"/>
</dbReference>
<protein>
    <submittedName>
        <fullName evidence="4">Putative HNH endonuclease domain protein</fullName>
    </submittedName>
</protein>
<sequence length="562" mass="59161">MTARAQHLTEGPRGAAAGPPVDDAYDGLGPIDDVWWLPLGADDASADLDARRDDFGWDDELHGLLDGDAWAFADSDETVTAVRDLIDWLATLVPDEPVGEAGVVGAAGLEGSPADLIDLIGGLERLKGAIAATQARATAAFAREVVRDAFARRASARKARSAIAPQIALARRCSPATADRYLALARALPGMPHTQAALTEGVIDERAAGAIVRETSVLTPELRARVDELIAPRLATSSLKQLAGAAARHAAELDPAAVVAKHERALSERGAWTRPAPDGMAYLSIFGPLTGIVGAYASLLRHATAVVAGHCETDSEESLADPLDGRTHAQVMSDTAIRWLSGVTPGQAVPVALNLVMPAEALFATDDATTVQPSVRPPRSRETPARIPGHGILPAALARRLLLHGCEAPDTAKYKPPERDSSPPGSPPGGTRLAEPAQVFLTRVFASPDGRDLLALDATARLFPPKLRAALIVRDDRCRTPYCDASIRHADHIQSANSGGPTSLSNGQGLCVRCNYTKELEGFSTRVLDEHHVPGAGPNTHVTEVTTPTGHLYVSVAPPLLE</sequence>
<dbReference type="InterPro" id="IPR003615">
    <property type="entry name" value="HNH_nuc"/>
</dbReference>
<feature type="region of interest" description="Disordered" evidence="2">
    <location>
        <begin position="368"/>
        <end position="389"/>
    </location>
</feature>
<accession>A0A077MFI0</accession>
<keyword evidence="4" id="KW-0255">Endonuclease</keyword>
<feature type="domain" description="HNH nuclease" evidence="3">
    <location>
        <begin position="466"/>
        <end position="516"/>
    </location>
</feature>
<evidence type="ECO:0000259" key="3">
    <source>
        <dbReference type="SMART" id="SM00507"/>
    </source>
</evidence>
<evidence type="ECO:0000313" key="4">
    <source>
        <dbReference type="EMBL" id="CCI53898.1"/>
    </source>
</evidence>
<reference evidence="4 5" key="1">
    <citation type="journal article" date="2013" name="ISME J.">
        <title>A metabolic model for members of the genus Tetrasphaera involved in enhanced biological phosphorus removal.</title>
        <authorList>
            <person name="Kristiansen R."/>
            <person name="Nguyen H.T.T."/>
            <person name="Saunders A.M."/>
            <person name="Nielsen J.L."/>
            <person name="Wimmer R."/>
            <person name="Le V.Q."/>
            <person name="McIlroy S.J."/>
            <person name="Petrovski S."/>
            <person name="Seviour R.J."/>
            <person name="Calteau A."/>
            <person name="Nielsen K.L."/>
            <person name="Nielsen P.H."/>
        </authorList>
    </citation>
    <scope>NUCLEOTIDE SEQUENCE [LARGE SCALE GENOMIC DNA]</scope>
    <source>
        <strain evidence="4 5">Ben 74</strain>
    </source>
</reference>
<evidence type="ECO:0000256" key="1">
    <source>
        <dbReference type="ARBA" id="ARBA00023450"/>
    </source>
</evidence>
<dbReference type="OrthoDB" id="5241234at2"/>
<name>A0A077MFI0_9MICO</name>
<gene>
    <name evidence="4" type="ORF">BN13_500026</name>
</gene>
<proteinExistence type="inferred from homology"/>
<dbReference type="Gene3D" id="1.10.30.50">
    <property type="match status" value="1"/>
</dbReference>
<feature type="compositionally biased region" description="Basic and acidic residues" evidence="2">
    <location>
        <begin position="410"/>
        <end position="421"/>
    </location>
</feature>
<comment type="similarity">
    <text evidence="1">Belongs to the Rv1128c/1148c/1588c/1702c/1945/3466 family.</text>
</comment>
<dbReference type="CDD" id="cd00085">
    <property type="entry name" value="HNHc"/>
    <property type="match status" value="1"/>
</dbReference>
<dbReference type="Pfam" id="PF02720">
    <property type="entry name" value="DUF222"/>
    <property type="match status" value="1"/>
</dbReference>
<keyword evidence="4" id="KW-0378">Hydrolase</keyword>
<dbReference type="Proteomes" id="UP000035720">
    <property type="component" value="Unassembled WGS sequence"/>
</dbReference>
<dbReference type="SMART" id="SM00507">
    <property type="entry name" value="HNHc"/>
    <property type="match status" value="1"/>
</dbReference>
<organism evidence="4 5">
    <name type="scientific">Nostocoides jenkinsii Ben 74</name>
    <dbReference type="NCBI Taxonomy" id="1193518"/>
    <lineage>
        <taxon>Bacteria</taxon>
        <taxon>Bacillati</taxon>
        <taxon>Actinomycetota</taxon>
        <taxon>Actinomycetes</taxon>
        <taxon>Micrococcales</taxon>
        <taxon>Intrasporangiaceae</taxon>
        <taxon>Nostocoides</taxon>
    </lineage>
</organism>
<feature type="region of interest" description="Disordered" evidence="2">
    <location>
        <begin position="409"/>
        <end position="433"/>
    </location>
</feature>
<dbReference type="RefSeq" id="WP_084733667.1">
    <property type="nucleotide sequence ID" value="NZ_HF571038.1"/>
</dbReference>
<dbReference type="AlphaFoldDB" id="A0A077MFI0"/>
<dbReference type="Pfam" id="PF01844">
    <property type="entry name" value="HNH"/>
    <property type="match status" value="1"/>
</dbReference>
<comment type="caution">
    <text evidence="4">The sequence shown here is derived from an EMBL/GenBank/DDBJ whole genome shotgun (WGS) entry which is preliminary data.</text>
</comment>
<feature type="region of interest" description="Disordered" evidence="2">
    <location>
        <begin position="1"/>
        <end position="21"/>
    </location>
</feature>
<dbReference type="STRING" id="1193518.BN13_500026"/>
<keyword evidence="4" id="KW-0540">Nuclease</keyword>
<keyword evidence="5" id="KW-1185">Reference proteome</keyword>
<evidence type="ECO:0000256" key="2">
    <source>
        <dbReference type="SAM" id="MobiDB-lite"/>
    </source>
</evidence>
<dbReference type="GO" id="GO:0003676">
    <property type="term" value="F:nucleic acid binding"/>
    <property type="evidence" value="ECO:0007669"/>
    <property type="project" value="InterPro"/>
</dbReference>
<dbReference type="InterPro" id="IPR002711">
    <property type="entry name" value="HNH"/>
</dbReference>
<evidence type="ECO:0000313" key="5">
    <source>
        <dbReference type="Proteomes" id="UP000035720"/>
    </source>
</evidence>
<dbReference type="EMBL" id="CAJC01000162">
    <property type="protein sequence ID" value="CCI53898.1"/>
    <property type="molecule type" value="Genomic_DNA"/>
</dbReference>
<dbReference type="GO" id="GO:0008270">
    <property type="term" value="F:zinc ion binding"/>
    <property type="evidence" value="ECO:0007669"/>
    <property type="project" value="InterPro"/>
</dbReference>
<dbReference type="InterPro" id="IPR003870">
    <property type="entry name" value="DUF222"/>
</dbReference>